<dbReference type="PRINTS" id="PR00344">
    <property type="entry name" value="BCTRLSENSOR"/>
</dbReference>
<name>A0AAW9Q1Z9_9CYAN</name>
<dbReference type="Proteomes" id="UP001333818">
    <property type="component" value="Unassembled WGS sequence"/>
</dbReference>
<evidence type="ECO:0000256" key="8">
    <source>
        <dbReference type="PROSITE-ProRule" id="PRU00169"/>
    </source>
</evidence>
<dbReference type="Pfam" id="PF00072">
    <property type="entry name" value="Response_reg"/>
    <property type="match status" value="1"/>
</dbReference>
<protein>
    <recommendedName>
        <fullName evidence="2">histidine kinase</fullName>
        <ecNumber evidence="2">2.7.13.3</ecNumber>
    </recommendedName>
</protein>
<dbReference type="PROSITE" id="PS50110">
    <property type="entry name" value="RESPONSE_REGULATORY"/>
    <property type="match status" value="1"/>
</dbReference>
<evidence type="ECO:0000259" key="11">
    <source>
        <dbReference type="PROSITE" id="PS50851"/>
    </source>
</evidence>
<dbReference type="SUPFAM" id="SSF55874">
    <property type="entry name" value="ATPase domain of HSP90 chaperone/DNA topoisomerase II/histidine kinase"/>
    <property type="match status" value="1"/>
</dbReference>
<dbReference type="FunFam" id="3.30.565.10:FF:000016">
    <property type="entry name" value="Chemotaxis protein CheA, putative"/>
    <property type="match status" value="1"/>
</dbReference>
<dbReference type="CDD" id="cd00088">
    <property type="entry name" value="HPT"/>
    <property type="match status" value="1"/>
</dbReference>
<organism evidence="13 14">
    <name type="scientific">Tumidithrix elongata BACA0141</name>
    <dbReference type="NCBI Taxonomy" id="2716417"/>
    <lineage>
        <taxon>Bacteria</taxon>
        <taxon>Bacillati</taxon>
        <taxon>Cyanobacteriota</taxon>
        <taxon>Cyanophyceae</taxon>
        <taxon>Pseudanabaenales</taxon>
        <taxon>Pseudanabaenaceae</taxon>
        <taxon>Tumidithrix</taxon>
        <taxon>Tumidithrix elongata</taxon>
    </lineage>
</organism>
<feature type="domain" description="Histidine kinase" evidence="9">
    <location>
        <begin position="428"/>
        <end position="662"/>
    </location>
</feature>
<reference evidence="13" key="1">
    <citation type="submission" date="2024-01" db="EMBL/GenBank/DDBJ databases">
        <title>Bank of Algae and Cyanobacteria of the Azores (BACA) strain genomes.</title>
        <authorList>
            <person name="Luz R."/>
            <person name="Cordeiro R."/>
            <person name="Fonseca A."/>
            <person name="Goncalves V."/>
        </authorList>
    </citation>
    <scope>NUCLEOTIDE SEQUENCE</scope>
    <source>
        <strain evidence="13">BACA0141</strain>
    </source>
</reference>
<keyword evidence="14" id="KW-1185">Reference proteome</keyword>
<dbReference type="InterPro" id="IPR036061">
    <property type="entry name" value="CheW-like_dom_sf"/>
</dbReference>
<dbReference type="SUPFAM" id="SSF47226">
    <property type="entry name" value="Histidine-containing phosphotransfer domain, HPT domain"/>
    <property type="match status" value="1"/>
</dbReference>
<dbReference type="RefSeq" id="WP_330483661.1">
    <property type="nucleotide sequence ID" value="NZ_JAZBJZ010000036.1"/>
</dbReference>
<comment type="caution">
    <text evidence="13">The sequence shown here is derived from an EMBL/GenBank/DDBJ whole genome shotgun (WGS) entry which is preliminary data.</text>
</comment>
<dbReference type="InterPro" id="IPR001789">
    <property type="entry name" value="Sig_transdc_resp-reg_receiver"/>
</dbReference>
<dbReference type="PANTHER" id="PTHR43395:SF1">
    <property type="entry name" value="CHEMOTAXIS PROTEIN CHEA"/>
    <property type="match status" value="1"/>
</dbReference>
<dbReference type="GO" id="GO:0006935">
    <property type="term" value="P:chemotaxis"/>
    <property type="evidence" value="ECO:0007669"/>
    <property type="project" value="InterPro"/>
</dbReference>
<dbReference type="EMBL" id="JAZBJZ010000036">
    <property type="protein sequence ID" value="MEE3717233.1"/>
    <property type="molecule type" value="Genomic_DNA"/>
</dbReference>
<dbReference type="InterPro" id="IPR051315">
    <property type="entry name" value="Bact_Chemotaxis_CheA"/>
</dbReference>
<evidence type="ECO:0000259" key="10">
    <source>
        <dbReference type="PROSITE" id="PS50110"/>
    </source>
</evidence>
<evidence type="ECO:0000256" key="7">
    <source>
        <dbReference type="PROSITE-ProRule" id="PRU00110"/>
    </source>
</evidence>
<evidence type="ECO:0000256" key="1">
    <source>
        <dbReference type="ARBA" id="ARBA00000085"/>
    </source>
</evidence>
<dbReference type="Gene3D" id="2.30.30.40">
    <property type="entry name" value="SH3 Domains"/>
    <property type="match status" value="1"/>
</dbReference>
<keyword evidence="6" id="KW-0902">Two-component regulatory system</keyword>
<dbReference type="Pfam" id="PF01627">
    <property type="entry name" value="Hpt"/>
    <property type="match status" value="1"/>
</dbReference>
<dbReference type="InterPro" id="IPR002545">
    <property type="entry name" value="CheW-lke_dom"/>
</dbReference>
<evidence type="ECO:0000259" key="9">
    <source>
        <dbReference type="PROSITE" id="PS50109"/>
    </source>
</evidence>
<dbReference type="SUPFAM" id="SSF52172">
    <property type="entry name" value="CheY-like"/>
    <property type="match status" value="1"/>
</dbReference>
<feature type="modified residue" description="Phosphohistidine" evidence="7">
    <location>
        <position position="49"/>
    </location>
</feature>
<comment type="catalytic activity">
    <reaction evidence="1">
        <text>ATP + protein L-histidine = ADP + protein N-phospho-L-histidine.</text>
        <dbReference type="EC" id="2.7.13.3"/>
    </reaction>
</comment>
<evidence type="ECO:0000313" key="14">
    <source>
        <dbReference type="Proteomes" id="UP001333818"/>
    </source>
</evidence>
<dbReference type="InterPro" id="IPR003594">
    <property type="entry name" value="HATPase_dom"/>
</dbReference>
<dbReference type="SUPFAM" id="SSF50341">
    <property type="entry name" value="CheW-like"/>
    <property type="match status" value="1"/>
</dbReference>
<dbReference type="PROSITE" id="PS50894">
    <property type="entry name" value="HPT"/>
    <property type="match status" value="1"/>
</dbReference>
<dbReference type="EC" id="2.7.13.3" evidence="2"/>
<proteinExistence type="predicted"/>
<dbReference type="GO" id="GO:0000160">
    <property type="term" value="P:phosphorelay signal transduction system"/>
    <property type="evidence" value="ECO:0007669"/>
    <property type="project" value="UniProtKB-KW"/>
</dbReference>
<evidence type="ECO:0000256" key="4">
    <source>
        <dbReference type="ARBA" id="ARBA00022679"/>
    </source>
</evidence>
<evidence type="ECO:0000256" key="3">
    <source>
        <dbReference type="ARBA" id="ARBA00022553"/>
    </source>
</evidence>
<accession>A0AAW9Q1Z9</accession>
<dbReference type="PANTHER" id="PTHR43395">
    <property type="entry name" value="SENSOR HISTIDINE KINASE CHEA"/>
    <property type="match status" value="1"/>
</dbReference>
<feature type="domain" description="Response regulatory" evidence="10">
    <location>
        <begin position="833"/>
        <end position="950"/>
    </location>
</feature>
<gene>
    <name evidence="13" type="ORF">V2H45_10785</name>
</gene>
<dbReference type="Pfam" id="PF01584">
    <property type="entry name" value="CheW"/>
    <property type="match status" value="1"/>
</dbReference>
<dbReference type="SMART" id="SM00448">
    <property type="entry name" value="REC"/>
    <property type="match status" value="1"/>
</dbReference>
<dbReference type="SMART" id="SM00387">
    <property type="entry name" value="HATPase_c"/>
    <property type="match status" value="1"/>
</dbReference>
<dbReference type="InterPro" id="IPR005467">
    <property type="entry name" value="His_kinase_dom"/>
</dbReference>
<dbReference type="InterPro" id="IPR036890">
    <property type="entry name" value="HATPase_C_sf"/>
</dbReference>
<dbReference type="Gene3D" id="1.20.120.160">
    <property type="entry name" value="HPT domain"/>
    <property type="match status" value="1"/>
</dbReference>
<dbReference type="SMART" id="SM00260">
    <property type="entry name" value="CheW"/>
    <property type="match status" value="1"/>
</dbReference>
<keyword evidence="4 13" id="KW-0808">Transferase</keyword>
<evidence type="ECO:0000256" key="2">
    <source>
        <dbReference type="ARBA" id="ARBA00012438"/>
    </source>
</evidence>
<evidence type="ECO:0000313" key="13">
    <source>
        <dbReference type="EMBL" id="MEE3717233.1"/>
    </source>
</evidence>
<feature type="domain" description="CheW-like" evidence="11">
    <location>
        <begin position="664"/>
        <end position="812"/>
    </location>
</feature>
<dbReference type="GO" id="GO:0004673">
    <property type="term" value="F:protein histidine kinase activity"/>
    <property type="evidence" value="ECO:0007669"/>
    <property type="project" value="UniProtKB-EC"/>
</dbReference>
<evidence type="ECO:0000256" key="5">
    <source>
        <dbReference type="ARBA" id="ARBA00022777"/>
    </source>
</evidence>
<dbReference type="PROSITE" id="PS50109">
    <property type="entry name" value="HIS_KIN"/>
    <property type="match status" value="1"/>
</dbReference>
<dbReference type="AlphaFoldDB" id="A0AAW9Q1Z9"/>
<sequence>MVDAQEWKIRLQFLDEARDYLNEIESEVIGMSDRGLQRQSIDKVLRAAHSVKGGAAMMGFESLSEIAHRLEDSFKVLRVGKTELITGEVEGLFLKALDTMGQVAVKNKQQIAIEPIWLEENALPTFARLQELLGELSAQDETAALSAEVGQDMRLLMFETEVDACLQRLEGVIADPDTKVLREEFAIASQELGCLGEILDLPPFVSLCNEITETLEANTHDLHEVAVAALDIWRRSQALVLVSQFALLPSQFFISPLSDRTLIEAEKTEVEKSEVEKLEVKQSENLAIPNQAEKIEVPSPQLAPQLPTEPTTIGDDSDEATVRIPVRYLKTLTNQIGGLNAERSSMRLQLQRMRDLVQLFGLRVNGLEQSNTQLRETYDRVATSYEPLVAVSERDRLRSFRSSESEDSSSFANRFDLLEMDRYSEMHLLSREIMDSIVQLQEVFGDIDTALSDTEGTERELGRAAVQLQKAIAQVRMRLLDDVLSRFPRMLRELSLAHGKQVELFVRGSSTLVERSILEVLEAPLLHLVRNAFDHGIEDPDTRVKRGKPPKGKIEIAAGYRGNQIVITIGDDGGGIDLTKVRAKALEMGLSQTEVDRASDSDLFDLIFEPGFSTADRVTTLSGRGVGMDIVRSNLRSIGGNVIVESVLGKGTVFVLTIPMSLSIARVLLVESSGLMMAIPTSAIEEMLLLRSLEITPNPQTMNGKTQEVFDWEGYAVPLLRLRDRLNFARPQQQIDSIIEPIIDEPLALVTAPNNIPFAFQVDRYWGEQEVTTRTVQGHLPLPEGFSGCAILGGGRIVPLLDLDKLLEWSFSTDAVPRQTQSLFFGKRDRRTTVMVVDDSINVRRFLAMTLEKAGFRVEQAKDGQEAIEKLLAGTNVRAVVCDIEMPRLDGFGFLAQSRAHDASKDIPVIMLTSRSGAKHRDLAMRLGASGYFSKPFKEQDLLRTLSQLTISVSSSSSSQS</sequence>
<keyword evidence="3 8" id="KW-0597">Phosphoprotein</keyword>
<evidence type="ECO:0000259" key="12">
    <source>
        <dbReference type="PROSITE" id="PS50894"/>
    </source>
</evidence>
<dbReference type="InterPro" id="IPR004358">
    <property type="entry name" value="Sig_transdc_His_kin-like_C"/>
</dbReference>
<dbReference type="PROSITE" id="PS50851">
    <property type="entry name" value="CHEW"/>
    <property type="match status" value="1"/>
</dbReference>
<dbReference type="InterPro" id="IPR036641">
    <property type="entry name" value="HPT_dom_sf"/>
</dbReference>
<feature type="domain" description="HPt" evidence="12">
    <location>
        <begin position="2"/>
        <end position="107"/>
    </location>
</feature>
<dbReference type="Gene3D" id="3.30.565.10">
    <property type="entry name" value="Histidine kinase-like ATPase, C-terminal domain"/>
    <property type="match status" value="1"/>
</dbReference>
<evidence type="ECO:0000256" key="6">
    <source>
        <dbReference type="ARBA" id="ARBA00023012"/>
    </source>
</evidence>
<dbReference type="Gene3D" id="3.40.50.2300">
    <property type="match status" value="1"/>
</dbReference>
<dbReference type="Pfam" id="PF02518">
    <property type="entry name" value="HATPase_c"/>
    <property type="match status" value="1"/>
</dbReference>
<feature type="modified residue" description="4-aspartylphosphate" evidence="8">
    <location>
        <position position="883"/>
    </location>
</feature>
<dbReference type="InterPro" id="IPR008207">
    <property type="entry name" value="Sig_transdc_His_kin_Hpt_dom"/>
</dbReference>
<dbReference type="InterPro" id="IPR011006">
    <property type="entry name" value="CheY-like_superfamily"/>
</dbReference>
<dbReference type="SMART" id="SM00073">
    <property type="entry name" value="HPT"/>
    <property type="match status" value="1"/>
</dbReference>
<keyword evidence="5 13" id="KW-0418">Kinase</keyword>